<accession>A0AAD7S4V0</accession>
<dbReference type="AlphaFoldDB" id="A0AAD7S4V0"/>
<evidence type="ECO:0000313" key="2">
    <source>
        <dbReference type="Proteomes" id="UP001221898"/>
    </source>
</evidence>
<proteinExistence type="predicted"/>
<evidence type="ECO:0000313" key="1">
    <source>
        <dbReference type="EMBL" id="KAJ8396019.1"/>
    </source>
</evidence>
<reference evidence="1" key="1">
    <citation type="journal article" date="2023" name="Science">
        <title>Genome structures resolve the early diversification of teleost fishes.</title>
        <authorList>
            <person name="Parey E."/>
            <person name="Louis A."/>
            <person name="Montfort J."/>
            <person name="Bouchez O."/>
            <person name="Roques C."/>
            <person name="Iampietro C."/>
            <person name="Lluch J."/>
            <person name="Castinel A."/>
            <person name="Donnadieu C."/>
            <person name="Desvignes T."/>
            <person name="Floi Bucao C."/>
            <person name="Jouanno E."/>
            <person name="Wen M."/>
            <person name="Mejri S."/>
            <person name="Dirks R."/>
            <person name="Jansen H."/>
            <person name="Henkel C."/>
            <person name="Chen W.J."/>
            <person name="Zahm M."/>
            <person name="Cabau C."/>
            <person name="Klopp C."/>
            <person name="Thompson A.W."/>
            <person name="Robinson-Rechavi M."/>
            <person name="Braasch I."/>
            <person name="Lecointre G."/>
            <person name="Bobe J."/>
            <person name="Postlethwait J.H."/>
            <person name="Berthelot C."/>
            <person name="Roest Crollius H."/>
            <person name="Guiguen Y."/>
        </authorList>
    </citation>
    <scope>NUCLEOTIDE SEQUENCE</scope>
    <source>
        <strain evidence="1">NC1722</strain>
    </source>
</reference>
<protein>
    <submittedName>
        <fullName evidence="1">Uncharacterized protein</fullName>
    </submittedName>
</protein>
<comment type="caution">
    <text evidence="1">The sequence shown here is derived from an EMBL/GenBank/DDBJ whole genome shotgun (WGS) entry which is preliminary data.</text>
</comment>
<gene>
    <name evidence="1" type="ORF">AAFF_G00025510</name>
</gene>
<dbReference type="Proteomes" id="UP001221898">
    <property type="component" value="Unassembled WGS sequence"/>
</dbReference>
<sequence>MCRQQATNDLKRKRFKAISTSGAWAFTLHSSHACTIPEDVLKVSGGKVMDGRGPNVTIIHVERDFHGESWVIYPLLFPTCTEGPGGPGCQVLVAGPRHHMGSAELGKGERALLA</sequence>
<dbReference type="EMBL" id="JAINUG010000110">
    <property type="protein sequence ID" value="KAJ8396019.1"/>
    <property type="molecule type" value="Genomic_DNA"/>
</dbReference>
<organism evidence="1 2">
    <name type="scientific">Aldrovandia affinis</name>
    <dbReference type="NCBI Taxonomy" id="143900"/>
    <lineage>
        <taxon>Eukaryota</taxon>
        <taxon>Metazoa</taxon>
        <taxon>Chordata</taxon>
        <taxon>Craniata</taxon>
        <taxon>Vertebrata</taxon>
        <taxon>Euteleostomi</taxon>
        <taxon>Actinopterygii</taxon>
        <taxon>Neopterygii</taxon>
        <taxon>Teleostei</taxon>
        <taxon>Notacanthiformes</taxon>
        <taxon>Halosauridae</taxon>
        <taxon>Aldrovandia</taxon>
    </lineage>
</organism>
<keyword evidence="2" id="KW-1185">Reference proteome</keyword>
<name>A0AAD7S4V0_9TELE</name>